<reference evidence="2" key="2">
    <citation type="journal article" date="2021" name="Microbiome">
        <title>Successional dynamics and alternative stable states in a saline activated sludge microbial community over 9 years.</title>
        <authorList>
            <person name="Wang Y."/>
            <person name="Ye J."/>
            <person name="Ju F."/>
            <person name="Liu L."/>
            <person name="Boyd J.A."/>
            <person name="Deng Y."/>
            <person name="Parks D.H."/>
            <person name="Jiang X."/>
            <person name="Yin X."/>
            <person name="Woodcroft B.J."/>
            <person name="Tyson G.W."/>
            <person name="Hugenholtz P."/>
            <person name="Polz M.F."/>
            <person name="Zhang T."/>
        </authorList>
    </citation>
    <scope>NUCLEOTIDE SEQUENCE</scope>
    <source>
        <strain evidence="2">HKST-UBA09</strain>
    </source>
</reference>
<dbReference type="Proteomes" id="UP000714915">
    <property type="component" value="Unassembled WGS sequence"/>
</dbReference>
<dbReference type="AlphaFoldDB" id="A0A955RL37"/>
<accession>A0A955RL37</accession>
<dbReference type="InterPro" id="IPR036249">
    <property type="entry name" value="Thioredoxin-like_sf"/>
</dbReference>
<feature type="domain" description="Glutaredoxin" evidence="1">
    <location>
        <begin position="6"/>
        <end position="64"/>
    </location>
</feature>
<evidence type="ECO:0000313" key="3">
    <source>
        <dbReference type="Proteomes" id="UP000714915"/>
    </source>
</evidence>
<organism evidence="2 3">
    <name type="scientific">Candidatus Dojkabacteria bacterium</name>
    <dbReference type="NCBI Taxonomy" id="2099670"/>
    <lineage>
        <taxon>Bacteria</taxon>
        <taxon>Candidatus Dojkabacteria</taxon>
    </lineage>
</organism>
<dbReference type="SUPFAM" id="SSF52833">
    <property type="entry name" value="Thioredoxin-like"/>
    <property type="match status" value="1"/>
</dbReference>
<dbReference type="EMBL" id="JAGQLF010000009">
    <property type="protein sequence ID" value="MCA9386621.1"/>
    <property type="molecule type" value="Genomic_DNA"/>
</dbReference>
<proteinExistence type="predicted"/>
<dbReference type="PROSITE" id="PS51354">
    <property type="entry name" value="GLUTAREDOXIN_2"/>
    <property type="match status" value="1"/>
</dbReference>
<evidence type="ECO:0000259" key="1">
    <source>
        <dbReference type="Pfam" id="PF00462"/>
    </source>
</evidence>
<comment type="caution">
    <text evidence="2">The sequence shown here is derived from an EMBL/GenBank/DDBJ whole genome shotgun (WGS) entry which is preliminary data.</text>
</comment>
<dbReference type="Gene3D" id="3.40.30.10">
    <property type="entry name" value="Glutaredoxin"/>
    <property type="match status" value="1"/>
</dbReference>
<evidence type="ECO:0000313" key="2">
    <source>
        <dbReference type="EMBL" id="MCA9386621.1"/>
    </source>
</evidence>
<dbReference type="Pfam" id="PF00462">
    <property type="entry name" value="Glutaredoxin"/>
    <property type="match status" value="1"/>
</dbReference>
<sequence length="83" mass="9599">MMSKKIKMYGTTWCSDCLRTKVFFNFNNIPFEYINIEKDDAARKYVVNVNPEGNQSVPVIEIEGVNEILIEPTISKLKEILNI</sequence>
<protein>
    <submittedName>
        <fullName evidence="2">Glutaredoxin family protein</fullName>
    </submittedName>
</protein>
<gene>
    <name evidence="2" type="ORF">KC669_01160</name>
</gene>
<reference evidence="2" key="1">
    <citation type="submission" date="2020-04" db="EMBL/GenBank/DDBJ databases">
        <authorList>
            <person name="Zhang T."/>
        </authorList>
    </citation>
    <scope>NUCLEOTIDE SEQUENCE</scope>
    <source>
        <strain evidence="2">HKST-UBA09</strain>
    </source>
</reference>
<name>A0A955RL37_9BACT</name>
<dbReference type="CDD" id="cd02976">
    <property type="entry name" value="NrdH"/>
    <property type="match status" value="1"/>
</dbReference>
<dbReference type="InterPro" id="IPR002109">
    <property type="entry name" value="Glutaredoxin"/>
</dbReference>